<evidence type="ECO:0000313" key="2">
    <source>
        <dbReference type="Proteomes" id="UP000198870"/>
    </source>
</evidence>
<dbReference type="RefSeq" id="WP_092215598.1">
    <property type="nucleotide sequence ID" value="NZ_FMUX01000032.1"/>
</dbReference>
<dbReference type="EMBL" id="FMUX01000032">
    <property type="protein sequence ID" value="SCY88182.1"/>
    <property type="molecule type" value="Genomic_DNA"/>
</dbReference>
<gene>
    <name evidence="1" type="ORF">SAMN05216233_1323</name>
</gene>
<organism evidence="1 2">
    <name type="scientific">Desulfoluna spongiiphila</name>
    <dbReference type="NCBI Taxonomy" id="419481"/>
    <lineage>
        <taxon>Bacteria</taxon>
        <taxon>Pseudomonadati</taxon>
        <taxon>Thermodesulfobacteriota</taxon>
        <taxon>Desulfobacteria</taxon>
        <taxon>Desulfobacterales</taxon>
        <taxon>Desulfolunaceae</taxon>
        <taxon>Desulfoluna</taxon>
    </lineage>
</organism>
<dbReference type="OrthoDB" id="2062918at2"/>
<reference evidence="1 2" key="1">
    <citation type="submission" date="2016-10" db="EMBL/GenBank/DDBJ databases">
        <authorList>
            <person name="de Groot N.N."/>
        </authorList>
    </citation>
    <scope>NUCLEOTIDE SEQUENCE [LARGE SCALE GENOMIC DNA]</scope>
    <source>
        <strain evidence="1 2">AA1</strain>
    </source>
</reference>
<name>A0A1G5JIG9_9BACT</name>
<protein>
    <submittedName>
        <fullName evidence="1">Uncharacterized protein</fullName>
    </submittedName>
</protein>
<dbReference type="STRING" id="419481.SAMN05216233_1323"/>
<sequence>MAKKQQTKAKEEELDLAALADKSALPSWELAGLMQAAGWAPGKQITETAFNDALKRFRNRPLGGGRIV</sequence>
<accession>A0A1G5JIG9</accession>
<dbReference type="AlphaFoldDB" id="A0A1G5JIG9"/>
<proteinExistence type="predicted"/>
<dbReference type="Proteomes" id="UP000198870">
    <property type="component" value="Unassembled WGS sequence"/>
</dbReference>
<keyword evidence="2" id="KW-1185">Reference proteome</keyword>
<evidence type="ECO:0000313" key="1">
    <source>
        <dbReference type="EMBL" id="SCY88182.1"/>
    </source>
</evidence>